<protein>
    <submittedName>
        <fullName evidence="1">Uncharacterized protein</fullName>
    </submittedName>
</protein>
<reference evidence="1 2" key="1">
    <citation type="submission" date="2017-05" db="EMBL/GenBank/DDBJ databases">
        <title>Functional genome analysis of Paenibacillus pasadenensis strain R16: insights on endophytic life style and antifungal activity.</title>
        <authorList>
            <person name="Passera A."/>
            <person name="Marcolungo L."/>
            <person name="Casati P."/>
            <person name="Brasca M."/>
            <person name="Quaglino F."/>
            <person name="Delledonne M."/>
        </authorList>
    </citation>
    <scope>NUCLEOTIDE SEQUENCE [LARGE SCALE GENOMIC DNA]</scope>
    <source>
        <strain evidence="1 2">R16</strain>
    </source>
</reference>
<organism evidence="1 2">
    <name type="scientific">Paenibacillus pasadenensis</name>
    <dbReference type="NCBI Taxonomy" id="217090"/>
    <lineage>
        <taxon>Bacteria</taxon>
        <taxon>Bacillati</taxon>
        <taxon>Bacillota</taxon>
        <taxon>Bacilli</taxon>
        <taxon>Bacillales</taxon>
        <taxon>Paenibacillaceae</taxon>
        <taxon>Paenibacillus</taxon>
    </lineage>
</organism>
<evidence type="ECO:0000313" key="1">
    <source>
        <dbReference type="EMBL" id="PLT45646.1"/>
    </source>
</evidence>
<dbReference type="OrthoDB" id="2679301at2"/>
<gene>
    <name evidence="1" type="ORF">B8V81_4077</name>
</gene>
<dbReference type="RefSeq" id="WP_028599777.1">
    <property type="nucleotide sequence ID" value="NZ_BIMM01000007.1"/>
</dbReference>
<sequence length="173" mass="18953">MRAGGWMRMAAAAAAAGGAMLLLALLPIGPGRSGEPDRPAFRTELPAALGQSNLVDSLQSLGLGSRLERVEWSGSVLRVDLRAEQGELGDIRWRDDLRGLAELCFVRSSNVTRLLARLQSERGGLSAAADLRRTDAWIGERELADWSGISLRGDRLWQSRLRLVYFDADRPAR</sequence>
<dbReference type="Proteomes" id="UP000234789">
    <property type="component" value="Unassembled WGS sequence"/>
</dbReference>
<accession>A0A2N5N5L4</accession>
<name>A0A2N5N5L4_9BACL</name>
<comment type="caution">
    <text evidence="1">The sequence shown here is derived from an EMBL/GenBank/DDBJ whole genome shotgun (WGS) entry which is preliminary data.</text>
</comment>
<evidence type="ECO:0000313" key="2">
    <source>
        <dbReference type="Proteomes" id="UP000234789"/>
    </source>
</evidence>
<keyword evidence="2" id="KW-1185">Reference proteome</keyword>
<dbReference type="EMBL" id="NFEZ01000004">
    <property type="protein sequence ID" value="PLT45646.1"/>
    <property type="molecule type" value="Genomic_DNA"/>
</dbReference>
<proteinExistence type="predicted"/>
<dbReference type="AlphaFoldDB" id="A0A2N5N5L4"/>